<feature type="domain" description="DUF222" evidence="1">
    <location>
        <begin position="104"/>
        <end position="312"/>
    </location>
</feature>
<dbReference type="EMBL" id="JBHSRJ010000009">
    <property type="protein sequence ID" value="MFC6045918.1"/>
    <property type="molecule type" value="Genomic_DNA"/>
</dbReference>
<protein>
    <submittedName>
        <fullName evidence="2">DUF222 domain-containing protein</fullName>
    </submittedName>
</protein>
<dbReference type="Proteomes" id="UP001596135">
    <property type="component" value="Unassembled WGS sequence"/>
</dbReference>
<reference evidence="3" key="1">
    <citation type="journal article" date="2019" name="Int. J. Syst. Evol. Microbiol.">
        <title>The Global Catalogue of Microorganisms (GCM) 10K type strain sequencing project: providing services to taxonomists for standard genome sequencing and annotation.</title>
        <authorList>
            <consortium name="The Broad Institute Genomics Platform"/>
            <consortium name="The Broad Institute Genome Sequencing Center for Infectious Disease"/>
            <person name="Wu L."/>
            <person name="Ma J."/>
        </authorList>
    </citation>
    <scope>NUCLEOTIDE SEQUENCE [LARGE SCALE GENOMIC DNA]</scope>
    <source>
        <strain evidence="3">CCUG 54522</strain>
    </source>
</reference>
<accession>A0ABW1LRY4</accession>
<organism evidence="2 3">
    <name type="scientific">Nocardioides hankookensis</name>
    <dbReference type="NCBI Taxonomy" id="443157"/>
    <lineage>
        <taxon>Bacteria</taxon>
        <taxon>Bacillati</taxon>
        <taxon>Actinomycetota</taxon>
        <taxon>Actinomycetes</taxon>
        <taxon>Propionibacteriales</taxon>
        <taxon>Nocardioidaceae</taxon>
        <taxon>Nocardioides</taxon>
    </lineage>
</organism>
<dbReference type="InterPro" id="IPR003870">
    <property type="entry name" value="DUF222"/>
</dbReference>
<dbReference type="RefSeq" id="WP_379159981.1">
    <property type="nucleotide sequence ID" value="NZ_JBHSRJ010000009.1"/>
</dbReference>
<dbReference type="Pfam" id="PF02720">
    <property type="entry name" value="DUF222"/>
    <property type="match status" value="1"/>
</dbReference>
<comment type="caution">
    <text evidence="2">The sequence shown here is derived from an EMBL/GenBank/DDBJ whole genome shotgun (WGS) entry which is preliminary data.</text>
</comment>
<gene>
    <name evidence="2" type="ORF">ACFPYL_22740</name>
</gene>
<keyword evidence="3" id="KW-1185">Reference proteome</keyword>
<evidence type="ECO:0000313" key="3">
    <source>
        <dbReference type="Proteomes" id="UP001596135"/>
    </source>
</evidence>
<proteinExistence type="predicted"/>
<sequence>MTTPRHRVATATAQMRAAADAVVDASMWSMDVVETAQTLVELTRLEAQVVELRSRVARHADDLEVGHETGATSTANWLAHETKQTRPAAHRTVRLGYDLDPDLVARAEQHLVEAAQEHDAKALKILGRRLLEVVAPEIADAHEAQLLERDEAEAATACRLTMTDDGHGKVHGQFTMPVVQAAALKKMLQALAAPKHQAATHGAGVERRPGPERMGRAFCELIERISAKDLPKVGGRDATIVVTLSYESLIGQVDQAGVLDTGEPISPGQVRRLACTARIVPVALGGDSEVLDVGRARRFFTKAQLTAMAIRDRGCVAEGCDCPPWMCHGRHWIRWADGGPTDLDDGGLLCP</sequence>
<name>A0ABW1LRY4_9ACTN</name>
<evidence type="ECO:0000313" key="2">
    <source>
        <dbReference type="EMBL" id="MFC6045918.1"/>
    </source>
</evidence>
<evidence type="ECO:0000259" key="1">
    <source>
        <dbReference type="Pfam" id="PF02720"/>
    </source>
</evidence>